<evidence type="ECO:0000259" key="1">
    <source>
        <dbReference type="PROSITE" id="PS50943"/>
    </source>
</evidence>
<accession>A0ABR8QS01</accession>
<dbReference type="RefSeq" id="WP_191815397.1">
    <property type="nucleotide sequence ID" value="NZ_JACSQT010000007.1"/>
</dbReference>
<dbReference type="PROSITE" id="PS50943">
    <property type="entry name" value="HTH_CROC1"/>
    <property type="match status" value="1"/>
</dbReference>
<dbReference type="InterPro" id="IPR010057">
    <property type="entry name" value="Transcription_activator_Rgg_C"/>
</dbReference>
<evidence type="ECO:0000313" key="3">
    <source>
        <dbReference type="Proteomes" id="UP000657931"/>
    </source>
</evidence>
<proteinExistence type="predicted"/>
<organism evidence="2 3">
    <name type="scientific">Cytobacillus stercorigallinarum</name>
    <dbReference type="NCBI Taxonomy" id="2762240"/>
    <lineage>
        <taxon>Bacteria</taxon>
        <taxon>Bacillati</taxon>
        <taxon>Bacillota</taxon>
        <taxon>Bacilli</taxon>
        <taxon>Bacillales</taxon>
        <taxon>Bacillaceae</taxon>
        <taxon>Cytobacillus</taxon>
    </lineage>
</organism>
<dbReference type="InterPro" id="IPR053163">
    <property type="entry name" value="HTH-type_regulator_Rgg"/>
</dbReference>
<dbReference type="InterPro" id="IPR010982">
    <property type="entry name" value="Lambda_DNA-bd_dom_sf"/>
</dbReference>
<dbReference type="SMART" id="SM00530">
    <property type="entry name" value="HTH_XRE"/>
    <property type="match status" value="1"/>
</dbReference>
<dbReference type="InterPro" id="IPR011990">
    <property type="entry name" value="TPR-like_helical_dom_sf"/>
</dbReference>
<gene>
    <name evidence="2" type="ORF">H9655_14955</name>
</gene>
<comment type="caution">
    <text evidence="2">The sequence shown here is derived from an EMBL/GenBank/DDBJ whole genome shotgun (WGS) entry which is preliminary data.</text>
</comment>
<dbReference type="InterPro" id="IPR001387">
    <property type="entry name" value="Cro/C1-type_HTH"/>
</dbReference>
<protein>
    <submittedName>
        <fullName evidence="2">Helix-turn-helix domain-containing protein</fullName>
    </submittedName>
</protein>
<dbReference type="PANTHER" id="PTHR37038:SF12">
    <property type="entry name" value="TRANSCRIPTIONAL REGULATOR"/>
    <property type="match status" value="1"/>
</dbReference>
<feature type="domain" description="HTH cro/C1-type" evidence="1">
    <location>
        <begin position="8"/>
        <end position="61"/>
    </location>
</feature>
<dbReference type="CDD" id="cd00093">
    <property type="entry name" value="HTH_XRE"/>
    <property type="match status" value="1"/>
</dbReference>
<dbReference type="NCBIfam" id="TIGR01716">
    <property type="entry name" value="RGG_Cterm"/>
    <property type="match status" value="1"/>
</dbReference>
<sequence length="286" mass="33371">MNKIGHVFRTIRLAKNLSLKDIAQGNISVSFLSKFERDESDISLSKFYSLLNKMNITLEEFRFIANDYKLMEHEVMLDNVRSAYESNNIILLETLKKKELAKYSETKRNTYKLNSIMISALICDLRNQYDISAEDKTYLSDYLLSVETWGYYENILFGNSLSILTLDSVILFSKEILKRSKLYMNLNVNRDEVVGILLNATVFCIEGNRMSESLYFIKIVDEMLENKVLYFEKTKLLFLKGLYDIKTQKKEKGIEKCKSAIQIMHDLGSILLAVNHEEYLEKFLEN</sequence>
<evidence type="ECO:0000313" key="2">
    <source>
        <dbReference type="EMBL" id="MBD7938331.1"/>
    </source>
</evidence>
<keyword evidence="3" id="KW-1185">Reference proteome</keyword>
<dbReference type="PANTHER" id="PTHR37038">
    <property type="entry name" value="TRANSCRIPTIONAL REGULATOR-RELATED"/>
    <property type="match status" value="1"/>
</dbReference>
<dbReference type="Gene3D" id="1.25.40.10">
    <property type="entry name" value="Tetratricopeptide repeat domain"/>
    <property type="match status" value="1"/>
</dbReference>
<dbReference type="Pfam" id="PF01381">
    <property type="entry name" value="HTH_3"/>
    <property type="match status" value="1"/>
</dbReference>
<dbReference type="SUPFAM" id="SSF47413">
    <property type="entry name" value="lambda repressor-like DNA-binding domains"/>
    <property type="match status" value="1"/>
</dbReference>
<reference evidence="2 3" key="1">
    <citation type="submission" date="2020-08" db="EMBL/GenBank/DDBJ databases">
        <title>A Genomic Blueprint of the Chicken Gut Microbiome.</title>
        <authorList>
            <person name="Gilroy R."/>
            <person name="Ravi A."/>
            <person name="Getino M."/>
            <person name="Pursley I."/>
            <person name="Horton D.L."/>
            <person name="Alikhan N.-F."/>
            <person name="Baker D."/>
            <person name="Gharbi K."/>
            <person name="Hall N."/>
            <person name="Watson M."/>
            <person name="Adriaenssens E.M."/>
            <person name="Foster-Nyarko E."/>
            <person name="Jarju S."/>
            <person name="Secka A."/>
            <person name="Antonio M."/>
            <person name="Oren A."/>
            <person name="Chaudhuri R."/>
            <person name="La Ragione R.M."/>
            <person name="Hildebrand F."/>
            <person name="Pallen M.J."/>
        </authorList>
    </citation>
    <scope>NUCLEOTIDE SEQUENCE [LARGE SCALE GENOMIC DNA]</scope>
    <source>
        <strain evidence="2 3">Sa5YUA1</strain>
    </source>
</reference>
<dbReference type="Proteomes" id="UP000657931">
    <property type="component" value="Unassembled WGS sequence"/>
</dbReference>
<dbReference type="Pfam" id="PF21259">
    <property type="entry name" value="Rgg_C"/>
    <property type="match status" value="1"/>
</dbReference>
<name>A0ABR8QS01_9BACI</name>
<dbReference type="EMBL" id="JACSQT010000007">
    <property type="protein sequence ID" value="MBD7938331.1"/>
    <property type="molecule type" value="Genomic_DNA"/>
</dbReference>